<accession>A0A6J4I9C1</accession>
<feature type="compositionally biased region" description="Basic residues" evidence="1">
    <location>
        <begin position="177"/>
        <end position="188"/>
    </location>
</feature>
<feature type="region of interest" description="Disordered" evidence="1">
    <location>
        <begin position="1"/>
        <end position="266"/>
    </location>
</feature>
<sequence>ERPRPLLGLAAGSRRERADGGGQGGPRAAPRQGGAAGREHPRPAAAAHPRPPDGRRLGVRRPLRPGRRQHHDRHAGRAASAHGSADRLLAAGGRGAPPRLGRQRRRLRSRAAGAHDRRTRHCALRDVAGRAPAPPARRPALGRAAGRAPRGGTALRAPRDPSGLHLRRADDDGAHGLARRCHLARHRVQPTGGRRPEAGRRGRRGAAAGTGLRVRGAGRRRLGDRRRCPGRTRLDALPGHRPADRPPASRGSREPAAARRGAVRGATGHVVELHRPLRRGDRRVRRALECPGRAVRGRRGIRRRPAARSRAPCDAAQVPRPGAV</sequence>
<evidence type="ECO:0000256" key="1">
    <source>
        <dbReference type="SAM" id="MobiDB-lite"/>
    </source>
</evidence>
<feature type="region of interest" description="Disordered" evidence="1">
    <location>
        <begin position="294"/>
        <end position="324"/>
    </location>
</feature>
<name>A0A6J4I9C1_9ACTN</name>
<dbReference type="AlphaFoldDB" id="A0A6J4I9C1"/>
<feature type="compositionally biased region" description="Low complexity" evidence="1">
    <location>
        <begin position="138"/>
        <end position="156"/>
    </location>
</feature>
<feature type="non-terminal residue" evidence="2">
    <location>
        <position position="1"/>
    </location>
</feature>
<reference evidence="2" key="1">
    <citation type="submission" date="2020-02" db="EMBL/GenBank/DDBJ databases">
        <authorList>
            <person name="Meier V. D."/>
        </authorList>
    </citation>
    <scope>NUCLEOTIDE SEQUENCE</scope>
    <source>
        <strain evidence="2">AVDCRST_MAG52</strain>
    </source>
</reference>
<gene>
    <name evidence="2" type="ORF">AVDCRST_MAG52-1799</name>
</gene>
<proteinExistence type="predicted"/>
<feature type="compositionally biased region" description="Low complexity" evidence="1">
    <location>
        <begin position="205"/>
        <end position="215"/>
    </location>
</feature>
<feature type="compositionally biased region" description="Basic residues" evidence="1">
    <location>
        <begin position="216"/>
        <end position="230"/>
    </location>
</feature>
<feature type="compositionally biased region" description="Low complexity" evidence="1">
    <location>
        <begin position="77"/>
        <end position="100"/>
    </location>
</feature>
<feature type="compositionally biased region" description="Basic residues" evidence="1">
    <location>
        <begin position="57"/>
        <end position="76"/>
    </location>
</feature>
<dbReference type="EMBL" id="CADCTN010000125">
    <property type="protein sequence ID" value="CAA9245020.1"/>
    <property type="molecule type" value="Genomic_DNA"/>
</dbReference>
<evidence type="ECO:0000313" key="2">
    <source>
        <dbReference type="EMBL" id="CAA9245020.1"/>
    </source>
</evidence>
<organism evidence="2">
    <name type="scientific">uncultured Blastococcus sp</name>
    <dbReference type="NCBI Taxonomy" id="217144"/>
    <lineage>
        <taxon>Bacteria</taxon>
        <taxon>Bacillati</taxon>
        <taxon>Actinomycetota</taxon>
        <taxon>Actinomycetes</taxon>
        <taxon>Geodermatophilales</taxon>
        <taxon>Geodermatophilaceae</taxon>
        <taxon>Blastococcus</taxon>
        <taxon>environmental samples</taxon>
    </lineage>
</organism>
<feature type="non-terminal residue" evidence="2">
    <location>
        <position position="324"/>
    </location>
</feature>
<feature type="compositionally biased region" description="Basic residues" evidence="1">
    <location>
        <begin position="295"/>
        <end position="307"/>
    </location>
</feature>
<protein>
    <submittedName>
        <fullName evidence="2">Pirin</fullName>
    </submittedName>
</protein>